<keyword evidence="1" id="KW-1133">Transmembrane helix</keyword>
<keyword evidence="1" id="KW-0812">Transmembrane</keyword>
<gene>
    <name evidence="2" type="ORF">FOZ60_001206</name>
</gene>
<organism evidence="2 3">
    <name type="scientific">Perkinsus olseni</name>
    <name type="common">Perkinsus atlanticus</name>
    <dbReference type="NCBI Taxonomy" id="32597"/>
    <lineage>
        <taxon>Eukaryota</taxon>
        <taxon>Sar</taxon>
        <taxon>Alveolata</taxon>
        <taxon>Perkinsozoa</taxon>
        <taxon>Perkinsea</taxon>
        <taxon>Perkinsida</taxon>
        <taxon>Perkinsidae</taxon>
        <taxon>Perkinsus</taxon>
    </lineage>
</organism>
<name>A0A7J6MSA8_PEROL</name>
<evidence type="ECO:0000313" key="3">
    <source>
        <dbReference type="Proteomes" id="UP000541610"/>
    </source>
</evidence>
<comment type="caution">
    <text evidence="2">The sequence shown here is derived from an EMBL/GenBank/DDBJ whole genome shotgun (WGS) entry which is preliminary data.</text>
</comment>
<sequence>MVRLADVLPGLLNKIRSLMRFRHAPRLMASGAVALAAVYLYRAIKRRRQRPSLCDRLGGTPGKAVPVHLVNFTEYKAKCVGMRFNEGPIQPHLAFINVLRSVVRGLPTSS</sequence>
<dbReference type="EMBL" id="JABANP010001168">
    <property type="protein sequence ID" value="KAF4674462.1"/>
    <property type="molecule type" value="Genomic_DNA"/>
</dbReference>
<evidence type="ECO:0000313" key="2">
    <source>
        <dbReference type="EMBL" id="KAF4674462.1"/>
    </source>
</evidence>
<dbReference type="Proteomes" id="UP000541610">
    <property type="component" value="Unassembled WGS sequence"/>
</dbReference>
<protein>
    <submittedName>
        <fullName evidence="2">Uncharacterized protein</fullName>
    </submittedName>
</protein>
<feature type="non-terminal residue" evidence="2">
    <location>
        <position position="110"/>
    </location>
</feature>
<keyword evidence="1" id="KW-0472">Membrane</keyword>
<accession>A0A7J6MSA8</accession>
<reference evidence="2 3" key="1">
    <citation type="submission" date="2020-04" db="EMBL/GenBank/DDBJ databases">
        <title>Perkinsus olseni comparative genomics.</title>
        <authorList>
            <person name="Bogema D.R."/>
        </authorList>
    </citation>
    <scope>NUCLEOTIDE SEQUENCE [LARGE SCALE GENOMIC DNA]</scope>
    <source>
        <strain evidence="2">00978-12</strain>
    </source>
</reference>
<feature type="transmembrane region" description="Helical" evidence="1">
    <location>
        <begin position="23"/>
        <end position="41"/>
    </location>
</feature>
<evidence type="ECO:0000256" key="1">
    <source>
        <dbReference type="SAM" id="Phobius"/>
    </source>
</evidence>
<dbReference type="AlphaFoldDB" id="A0A7J6MSA8"/>
<proteinExistence type="predicted"/>